<accession>A0A1S8N3L9</accession>
<organism evidence="1 2">
    <name type="scientific">Clostridium saccharobutylicum</name>
    <dbReference type="NCBI Taxonomy" id="169679"/>
    <lineage>
        <taxon>Bacteria</taxon>
        <taxon>Bacillati</taxon>
        <taxon>Bacillota</taxon>
        <taxon>Clostridia</taxon>
        <taxon>Eubacteriales</taxon>
        <taxon>Clostridiaceae</taxon>
        <taxon>Clostridium</taxon>
    </lineage>
</organism>
<proteinExistence type="predicted"/>
<evidence type="ECO:0000313" key="2">
    <source>
        <dbReference type="Proteomes" id="UP000191154"/>
    </source>
</evidence>
<name>A0A1S8N3L9_CLOSA</name>
<dbReference type="EMBL" id="LZYZ01000005">
    <property type="protein sequence ID" value="OOM11005.1"/>
    <property type="molecule type" value="Genomic_DNA"/>
</dbReference>
<comment type="caution">
    <text evidence="1">The sequence shown here is derived from an EMBL/GenBank/DDBJ whole genome shotgun (WGS) entry which is preliminary data.</text>
</comment>
<evidence type="ECO:0000313" key="1">
    <source>
        <dbReference type="EMBL" id="OOM11005.1"/>
    </source>
</evidence>
<reference evidence="1 2" key="1">
    <citation type="submission" date="2016-05" db="EMBL/GenBank/DDBJ databases">
        <title>Microbial solvent formation.</title>
        <authorList>
            <person name="Poehlein A."/>
            <person name="Montoya Solano J.D."/>
            <person name="Flitsch S."/>
            <person name="Krabben P."/>
            <person name="Duerre P."/>
            <person name="Daniel R."/>
        </authorList>
    </citation>
    <scope>NUCLEOTIDE SEQUENCE [LARGE SCALE GENOMIC DNA]</scope>
    <source>
        <strain evidence="1 2">L1-8</strain>
    </source>
</reference>
<dbReference type="RefSeq" id="WP_077865738.1">
    <property type="nucleotide sequence ID" value="NZ_LZYZ01000005.1"/>
</dbReference>
<gene>
    <name evidence="1" type="ORF">CLOSAC_25330</name>
</gene>
<dbReference type="AlphaFoldDB" id="A0A1S8N3L9"/>
<dbReference type="Proteomes" id="UP000191154">
    <property type="component" value="Unassembled WGS sequence"/>
</dbReference>
<protein>
    <submittedName>
        <fullName evidence="1">Uncharacterized protein</fullName>
    </submittedName>
</protein>
<sequence>MGLTMLGNGLDFVINSIIHLKEAEQESCKSKEKEIKYSLLHLSSGIELILKSRLYREHWTYIFSDMNKANKENLKNGSFKSVESAILIDRLKILCGIDIDNDSKNAFENLRKLRNQMEHFTINDNFPAVEACINKALVEVSKFITNNYNDFTSPLTMSFKDDDDEFGLTQEEEKLIEELIKYIAKLKEHYDDAIKIATVKAQDEAVLHELLKCPSCKEKLLKCNYDDNMCHCFFCTYEEKGETVAEEYLNEIQGLSQYEIVKDGGKYPLYKCPDCDRNSMVNVGGKYVCFSCGMYYRENEVAFCDKCSVLYIKEDDNSELCHSCAKYKVVENK</sequence>